<dbReference type="InterPro" id="IPR023302">
    <property type="entry name" value="Pept_S9A_N"/>
</dbReference>
<dbReference type="OrthoDB" id="248387at2759"/>
<evidence type="ECO:0000256" key="1">
    <source>
        <dbReference type="SAM" id="SignalP"/>
    </source>
</evidence>
<evidence type="ECO:0000313" key="3">
    <source>
        <dbReference type="EMBL" id="VDM71938.1"/>
    </source>
</evidence>
<dbReference type="GO" id="GO:0004252">
    <property type="term" value="F:serine-type endopeptidase activity"/>
    <property type="evidence" value="ECO:0007669"/>
    <property type="project" value="InterPro"/>
</dbReference>
<dbReference type="GO" id="GO:0005829">
    <property type="term" value="C:cytosol"/>
    <property type="evidence" value="ECO:0007669"/>
    <property type="project" value="TreeGrafter"/>
</dbReference>
<dbReference type="Gene3D" id="3.40.50.1820">
    <property type="entry name" value="alpha/beta hydrolase"/>
    <property type="match status" value="1"/>
</dbReference>
<dbReference type="Proteomes" id="UP000270094">
    <property type="component" value="Unassembled WGS sequence"/>
</dbReference>
<feature type="signal peptide" evidence="1">
    <location>
        <begin position="1"/>
        <end position="24"/>
    </location>
</feature>
<dbReference type="GO" id="GO:0070012">
    <property type="term" value="F:oligopeptidase activity"/>
    <property type="evidence" value="ECO:0007669"/>
    <property type="project" value="TreeGrafter"/>
</dbReference>
<accession>A0A3P7KXJ8</accession>
<evidence type="ECO:0000259" key="2">
    <source>
        <dbReference type="Pfam" id="PF02897"/>
    </source>
</evidence>
<dbReference type="EMBL" id="UYYB01022844">
    <property type="protein sequence ID" value="VDM71938.1"/>
    <property type="molecule type" value="Genomic_DNA"/>
</dbReference>
<reference evidence="3 4" key="1">
    <citation type="submission" date="2018-11" db="EMBL/GenBank/DDBJ databases">
        <authorList>
            <consortium name="Pathogen Informatics"/>
        </authorList>
    </citation>
    <scope>NUCLEOTIDE SEQUENCE [LARGE SCALE GENOMIC DNA]</scope>
</reference>
<sequence length="135" mass="15727">MSSFQVLLIFLAETSFFLNILCIATNWSENGSHKSFNISTTVYPTARRDDSIYDDYYGLKVADPYRWMEDPNAPETRRFVNELNAISGPFFAAAPARRRIRAKLNELFDYEKFSCPAKHGKFYYYSYNKGSQNQK</sequence>
<dbReference type="PANTHER" id="PTHR42881">
    <property type="entry name" value="PROLYL ENDOPEPTIDASE"/>
    <property type="match status" value="1"/>
</dbReference>
<dbReference type="PANTHER" id="PTHR42881:SF2">
    <property type="entry name" value="PROLYL ENDOPEPTIDASE"/>
    <property type="match status" value="1"/>
</dbReference>
<keyword evidence="1" id="KW-0732">Signal</keyword>
<protein>
    <recommendedName>
        <fullName evidence="2">Peptidase S9A N-terminal domain-containing protein</fullName>
    </recommendedName>
</protein>
<name>A0A3P7KXJ8_STRVU</name>
<dbReference type="AlphaFoldDB" id="A0A3P7KXJ8"/>
<organism evidence="3 4">
    <name type="scientific">Strongylus vulgaris</name>
    <name type="common">Blood worm</name>
    <dbReference type="NCBI Taxonomy" id="40348"/>
    <lineage>
        <taxon>Eukaryota</taxon>
        <taxon>Metazoa</taxon>
        <taxon>Ecdysozoa</taxon>
        <taxon>Nematoda</taxon>
        <taxon>Chromadorea</taxon>
        <taxon>Rhabditida</taxon>
        <taxon>Rhabditina</taxon>
        <taxon>Rhabditomorpha</taxon>
        <taxon>Strongyloidea</taxon>
        <taxon>Strongylidae</taxon>
        <taxon>Strongylus</taxon>
    </lineage>
</organism>
<evidence type="ECO:0000313" key="4">
    <source>
        <dbReference type="Proteomes" id="UP000270094"/>
    </source>
</evidence>
<proteinExistence type="predicted"/>
<keyword evidence="4" id="KW-1185">Reference proteome</keyword>
<feature type="chain" id="PRO_5017954000" description="Peptidase S9A N-terminal domain-containing protein" evidence="1">
    <location>
        <begin position="25"/>
        <end position="135"/>
    </location>
</feature>
<dbReference type="SUPFAM" id="SSF50993">
    <property type="entry name" value="Peptidase/esterase 'gauge' domain"/>
    <property type="match status" value="1"/>
</dbReference>
<gene>
    <name evidence="3" type="ORF">SVUK_LOCUS6936</name>
</gene>
<dbReference type="Pfam" id="PF02897">
    <property type="entry name" value="Peptidase_S9_N"/>
    <property type="match status" value="1"/>
</dbReference>
<dbReference type="InterPro" id="IPR051167">
    <property type="entry name" value="Prolyl_oligopep/macrocyclase"/>
</dbReference>
<feature type="domain" description="Peptidase S9A N-terminal" evidence="2">
    <location>
        <begin position="44"/>
        <end position="135"/>
    </location>
</feature>
<dbReference type="InterPro" id="IPR029058">
    <property type="entry name" value="AB_hydrolase_fold"/>
</dbReference>